<feature type="compositionally biased region" description="Basic and acidic residues" evidence="1">
    <location>
        <begin position="28"/>
        <end position="40"/>
    </location>
</feature>
<comment type="caution">
    <text evidence="2">The sequence shown here is derived from an EMBL/GenBank/DDBJ whole genome shotgun (WGS) entry which is preliminary data.</text>
</comment>
<name>A0ABT8MAK0_9EURY</name>
<accession>A0ABT8MAK0</accession>
<protein>
    <submittedName>
        <fullName evidence="2">Uncharacterized protein</fullName>
    </submittedName>
</protein>
<reference evidence="2" key="1">
    <citation type="submission" date="2019-05" db="EMBL/GenBank/DDBJ databases">
        <title>Methanoculleus sp. FWC-SCC1, a methanogenic archaeon isolated from deep marine cold seep.</title>
        <authorList>
            <person name="Chen Y.-W."/>
            <person name="Chen S.-C."/>
            <person name="Teng N.-H."/>
            <person name="Lai M.-C."/>
        </authorList>
    </citation>
    <scope>NUCLEOTIDE SEQUENCE</scope>
    <source>
        <strain evidence="2">FWC-SCC1</strain>
    </source>
</reference>
<keyword evidence="3" id="KW-1185">Reference proteome</keyword>
<proteinExistence type="predicted"/>
<evidence type="ECO:0000313" key="2">
    <source>
        <dbReference type="EMBL" id="MDN7024916.1"/>
    </source>
</evidence>
<organism evidence="2 3">
    <name type="scientific">Methanoculleus frigidifontis</name>
    <dbReference type="NCBI Taxonomy" id="2584085"/>
    <lineage>
        <taxon>Archaea</taxon>
        <taxon>Methanobacteriati</taxon>
        <taxon>Methanobacteriota</taxon>
        <taxon>Stenosarchaea group</taxon>
        <taxon>Methanomicrobia</taxon>
        <taxon>Methanomicrobiales</taxon>
        <taxon>Methanomicrobiaceae</taxon>
        <taxon>Methanoculleus</taxon>
    </lineage>
</organism>
<dbReference type="RefSeq" id="WP_301664043.1">
    <property type="nucleotide sequence ID" value="NZ_VCYH01000005.1"/>
</dbReference>
<feature type="region of interest" description="Disordered" evidence="1">
    <location>
        <begin position="1"/>
        <end position="74"/>
    </location>
</feature>
<feature type="compositionally biased region" description="Basic and acidic residues" evidence="1">
    <location>
        <begin position="11"/>
        <end position="20"/>
    </location>
</feature>
<sequence length="104" mass="11155">MPDYPVEDGVGDERGHDPVHRRNAGTECGDRRPDDIRADTCRVLPGIYRQEERRNERPKQGGGSAPPCPEEIASPATETVCGNAIGQPAIAPRPPASSMATLIP</sequence>
<feature type="compositionally biased region" description="Acidic residues" evidence="1">
    <location>
        <begin position="1"/>
        <end position="10"/>
    </location>
</feature>
<feature type="compositionally biased region" description="Basic and acidic residues" evidence="1">
    <location>
        <begin position="49"/>
        <end position="59"/>
    </location>
</feature>
<evidence type="ECO:0000313" key="3">
    <source>
        <dbReference type="Proteomes" id="UP001168338"/>
    </source>
</evidence>
<dbReference type="EMBL" id="VCYH01000005">
    <property type="protein sequence ID" value="MDN7024916.1"/>
    <property type="molecule type" value="Genomic_DNA"/>
</dbReference>
<gene>
    <name evidence="2" type="ORF">FGU65_08450</name>
</gene>
<evidence type="ECO:0000256" key="1">
    <source>
        <dbReference type="SAM" id="MobiDB-lite"/>
    </source>
</evidence>
<feature type="region of interest" description="Disordered" evidence="1">
    <location>
        <begin position="85"/>
        <end position="104"/>
    </location>
</feature>
<dbReference type="Proteomes" id="UP001168338">
    <property type="component" value="Unassembled WGS sequence"/>
</dbReference>